<dbReference type="InterPro" id="IPR019083">
    <property type="entry name" value="SAM_Ribosomal_mS41"/>
</dbReference>
<dbReference type="PANTHER" id="PTHR34955:SF2">
    <property type="entry name" value="IGR MOTIF PROTEIN"/>
    <property type="match status" value="1"/>
</dbReference>
<accession>B8LNF1</accession>
<dbReference type="PANTHER" id="PTHR34955">
    <property type="entry name" value="IGR MOTIF PROTEIN"/>
    <property type="match status" value="1"/>
</dbReference>
<dbReference type="SMART" id="SM01238">
    <property type="entry name" value="IGR"/>
    <property type="match status" value="1"/>
</dbReference>
<dbReference type="Pfam" id="PF09597">
    <property type="entry name" value="SAM_Ribosomal_mS41"/>
    <property type="match status" value="1"/>
</dbReference>
<organism evidence="2">
    <name type="scientific">Picea sitchensis</name>
    <name type="common">Sitka spruce</name>
    <name type="synonym">Pinus sitchensis</name>
    <dbReference type="NCBI Taxonomy" id="3332"/>
    <lineage>
        <taxon>Eukaryota</taxon>
        <taxon>Viridiplantae</taxon>
        <taxon>Streptophyta</taxon>
        <taxon>Embryophyta</taxon>
        <taxon>Tracheophyta</taxon>
        <taxon>Spermatophyta</taxon>
        <taxon>Pinopsida</taxon>
        <taxon>Pinidae</taxon>
        <taxon>Conifers I</taxon>
        <taxon>Pinales</taxon>
        <taxon>Pinaceae</taxon>
        <taxon>Picea</taxon>
    </lineage>
</organism>
<name>B8LNF1_PICSI</name>
<dbReference type="AlphaFoldDB" id="B8LNF1"/>
<evidence type="ECO:0000259" key="1">
    <source>
        <dbReference type="SMART" id="SM01238"/>
    </source>
</evidence>
<sequence>MALASFSKRICTDILSSHSLNPYSPLCNTICRSISRQPRYLKEVGLPDFLKAVGNGVEAHSEKLANEVGDLQKLLETRTMTLKKLGIPCKHRKLVLRFTQKYRLGLWRPRPVDLQK</sequence>
<evidence type="ECO:0000313" key="2">
    <source>
        <dbReference type="EMBL" id="ABR17181.1"/>
    </source>
</evidence>
<proteinExistence type="evidence at transcript level"/>
<feature type="domain" description="Small ribosomal subunit protein mS41 SAM" evidence="1">
    <location>
        <begin position="46"/>
        <end position="105"/>
    </location>
</feature>
<reference evidence="2" key="1">
    <citation type="submission" date="2007-06" db="EMBL/GenBank/DDBJ databases">
        <title>Full length cDNA sequences from Sitka Spruce (Picea sitchensis).</title>
        <authorList>
            <person name="Ralph S.G."/>
            <person name="Chun H.E."/>
            <person name="Liao N."/>
            <person name="Ali J."/>
            <person name="Reid K."/>
            <person name="Kolosova N."/>
            <person name="Cooper N."/>
            <person name="Cullis C."/>
            <person name="Jancsik S."/>
            <person name="Moore R."/>
            <person name="Mayo M."/>
            <person name="Wagner S."/>
            <person name="Holt R.A."/>
            <person name="Jones S.J.M."/>
            <person name="Marra M.A."/>
            <person name="Ritland C.E."/>
            <person name="Ritland K."/>
            <person name="Bohlmann J."/>
        </authorList>
    </citation>
    <scope>NUCLEOTIDE SEQUENCE</scope>
    <source>
        <tissue evidence="2">Green portion of the leader tissue</tissue>
    </source>
</reference>
<protein>
    <recommendedName>
        <fullName evidence="1">Small ribosomal subunit protein mS41 SAM domain-containing protein</fullName>
    </recommendedName>
</protein>
<dbReference type="EMBL" id="EF677355">
    <property type="protein sequence ID" value="ABR17181.1"/>
    <property type="molecule type" value="mRNA"/>
</dbReference>